<accession>A0A9P7MBV6</accession>
<dbReference type="GO" id="GO:0005737">
    <property type="term" value="C:cytoplasm"/>
    <property type="evidence" value="ECO:0007669"/>
    <property type="project" value="TreeGrafter"/>
</dbReference>
<dbReference type="AlphaFoldDB" id="A0A9P7MBV6"/>
<organism evidence="2 3">
    <name type="scientific">Claviceps pazoutovae</name>
    <dbReference type="NCBI Taxonomy" id="1649127"/>
    <lineage>
        <taxon>Eukaryota</taxon>
        <taxon>Fungi</taxon>
        <taxon>Dikarya</taxon>
        <taxon>Ascomycota</taxon>
        <taxon>Pezizomycotina</taxon>
        <taxon>Sordariomycetes</taxon>
        <taxon>Hypocreomycetidae</taxon>
        <taxon>Hypocreales</taxon>
        <taxon>Clavicipitaceae</taxon>
        <taxon>Claviceps</taxon>
    </lineage>
</organism>
<comment type="caution">
    <text evidence="2">The sequence shown here is derived from an EMBL/GenBank/DDBJ whole genome shotgun (WGS) entry which is preliminary data.</text>
</comment>
<dbReference type="GO" id="GO:0062026">
    <property type="term" value="P:negative regulation of SCF-dependent proteasomal ubiquitin-dependent catabolic process"/>
    <property type="evidence" value="ECO:0007669"/>
    <property type="project" value="TreeGrafter"/>
</dbReference>
<sequence length="354" mass="39604">MDSSWTDSRETDVQEPQWLDPFQSRDVVPSAAYSRCTPSGPTFEIHLPRRSSGGAVMELVPSFEAVDHSQLTSEELQVITQNSKQVALDRPRTWTYDNRYAAHAILDYLYLGPTSSIRDLESLTCQGITMMVVVRYSRMAGNIRSVDRASQELGIPVEYVRLGGFPDLIRELPTIIGLINRHMLSYNSQFMGRADRGQHVAMDRRPRCGKVLITCDSGNYHSATIAAAYLMSVFGQTAASATQFLTLQRLSCVFDEDAKQMLQTWEDVVRARSMTAHHVQSETQSQLLLRGASAGAPIVDQPAASMSRRKRGFEDMRDQDMSGEGETNDADEDRFTNREVFAPFLDVSDILCGK</sequence>
<dbReference type="Proteomes" id="UP000706124">
    <property type="component" value="Unassembled WGS sequence"/>
</dbReference>
<dbReference type="InterPro" id="IPR029021">
    <property type="entry name" value="Prot-tyrosine_phosphatase-like"/>
</dbReference>
<evidence type="ECO:0000256" key="1">
    <source>
        <dbReference type="SAM" id="MobiDB-lite"/>
    </source>
</evidence>
<dbReference type="InterPro" id="IPR052449">
    <property type="entry name" value="STYX-Interacting_Phosphatase"/>
</dbReference>
<keyword evidence="3" id="KW-1185">Reference proteome</keyword>
<evidence type="ECO:0000313" key="2">
    <source>
        <dbReference type="EMBL" id="KAG5937293.1"/>
    </source>
</evidence>
<dbReference type="PANTHER" id="PTHR46588">
    <property type="entry name" value="SERINE/THREONINE/TYROSINE-INTERACTING PROTEIN"/>
    <property type="match status" value="1"/>
</dbReference>
<dbReference type="OrthoDB" id="10252009at2759"/>
<name>A0A9P7MBV6_9HYPO</name>
<dbReference type="Gene3D" id="3.90.190.10">
    <property type="entry name" value="Protein tyrosine phosphatase superfamily"/>
    <property type="match status" value="1"/>
</dbReference>
<evidence type="ECO:0000313" key="3">
    <source>
        <dbReference type="Proteomes" id="UP000706124"/>
    </source>
</evidence>
<gene>
    <name evidence="2" type="ORF">E4U60_002003</name>
</gene>
<feature type="region of interest" description="Disordered" evidence="1">
    <location>
        <begin position="299"/>
        <end position="335"/>
    </location>
</feature>
<reference evidence="2 3" key="1">
    <citation type="journal article" date="2020" name="bioRxiv">
        <title>Whole genome comparisons of ergot fungi reveals the divergence and evolution of species within the genus Claviceps are the result of varying mechanisms driving genome evolution and host range expansion.</title>
        <authorList>
            <person name="Wyka S.A."/>
            <person name="Mondo S.J."/>
            <person name="Liu M."/>
            <person name="Dettman J."/>
            <person name="Nalam V."/>
            <person name="Broders K.D."/>
        </authorList>
    </citation>
    <scope>NUCLEOTIDE SEQUENCE [LARGE SCALE GENOMIC DNA]</scope>
    <source>
        <strain evidence="2 3">CCC 1485</strain>
    </source>
</reference>
<dbReference type="SUPFAM" id="SSF52799">
    <property type="entry name" value="(Phosphotyrosine protein) phosphatases II"/>
    <property type="match status" value="1"/>
</dbReference>
<protein>
    <submittedName>
        <fullName evidence="2">Uncharacterized protein</fullName>
    </submittedName>
</protein>
<dbReference type="PANTHER" id="PTHR46588:SF1">
    <property type="entry name" value="SERINE_THREONINE_TYROSINE-INTERACTING PROTEIN"/>
    <property type="match status" value="1"/>
</dbReference>
<proteinExistence type="predicted"/>
<dbReference type="GO" id="GO:0005654">
    <property type="term" value="C:nucleoplasm"/>
    <property type="evidence" value="ECO:0007669"/>
    <property type="project" value="TreeGrafter"/>
</dbReference>
<feature type="compositionally biased region" description="Acidic residues" evidence="1">
    <location>
        <begin position="321"/>
        <end position="332"/>
    </location>
</feature>
<dbReference type="EMBL" id="SRPO01000188">
    <property type="protein sequence ID" value="KAG5937293.1"/>
    <property type="molecule type" value="Genomic_DNA"/>
</dbReference>
<dbReference type="GO" id="GO:0070372">
    <property type="term" value="P:regulation of ERK1 and ERK2 cascade"/>
    <property type="evidence" value="ECO:0007669"/>
    <property type="project" value="TreeGrafter"/>
</dbReference>
<dbReference type="GO" id="GO:1990444">
    <property type="term" value="F:F-box domain binding"/>
    <property type="evidence" value="ECO:0007669"/>
    <property type="project" value="TreeGrafter"/>
</dbReference>